<evidence type="ECO:0000256" key="2">
    <source>
        <dbReference type="ARBA" id="ARBA00010663"/>
    </source>
</evidence>
<dbReference type="InterPro" id="IPR004072">
    <property type="entry name" value="Vmron_rcpt_1"/>
</dbReference>
<evidence type="ECO:0000256" key="10">
    <source>
        <dbReference type="ARBA" id="ARBA00023224"/>
    </source>
</evidence>
<keyword evidence="8 11" id="KW-0472">Membrane</keyword>
<keyword evidence="9 11" id="KW-0675">Receptor</keyword>
<reference evidence="12" key="1">
    <citation type="submission" date="2025-08" db="UniProtKB">
        <authorList>
            <consortium name="Ensembl"/>
        </authorList>
    </citation>
    <scope>IDENTIFICATION</scope>
</reference>
<evidence type="ECO:0000313" key="12">
    <source>
        <dbReference type="Ensembl" id="ENSLCNP00005024562.1"/>
    </source>
</evidence>
<sequence>SDFKSYIFRAPGMASMDVATGTIFLSQTVFGTLGNFSLLYHYLFLYPTEHRLRPTDLILKHLMIANSLALLSKGVPQTMTAFGFKDFLNEAGCKLVFYLHRIGRDAVTWVLATVQDRVFYVM</sequence>
<name>A0A667IK42_LYNCA</name>
<dbReference type="SUPFAM" id="SSF81321">
    <property type="entry name" value="Family A G protein-coupled receptor-like"/>
    <property type="match status" value="1"/>
</dbReference>
<dbReference type="Ensembl" id="ENSLCNT00005027447.1">
    <property type="protein sequence ID" value="ENSLCNP00005024562.1"/>
    <property type="gene ID" value="ENSLCNG00005015967.1"/>
</dbReference>
<keyword evidence="6 11" id="KW-1133">Transmembrane helix</keyword>
<dbReference type="Proteomes" id="UP000472241">
    <property type="component" value="Unplaced"/>
</dbReference>
<evidence type="ECO:0000256" key="6">
    <source>
        <dbReference type="ARBA" id="ARBA00022989"/>
    </source>
</evidence>
<reference evidence="12" key="2">
    <citation type="submission" date="2025-09" db="UniProtKB">
        <authorList>
            <consortium name="Ensembl"/>
        </authorList>
    </citation>
    <scope>IDENTIFICATION</scope>
</reference>
<dbReference type="PANTHER" id="PTHR24062">
    <property type="entry name" value="VOMERONASAL TYPE-1 RECEPTOR"/>
    <property type="match status" value="1"/>
</dbReference>
<dbReference type="GO" id="GO:0005886">
    <property type="term" value="C:plasma membrane"/>
    <property type="evidence" value="ECO:0007669"/>
    <property type="project" value="UniProtKB-SubCell"/>
</dbReference>
<evidence type="ECO:0000256" key="9">
    <source>
        <dbReference type="ARBA" id="ARBA00023170"/>
    </source>
</evidence>
<evidence type="ECO:0000256" key="8">
    <source>
        <dbReference type="ARBA" id="ARBA00023136"/>
    </source>
</evidence>
<proteinExistence type="inferred from homology"/>
<comment type="caution">
    <text evidence="11">Lacks conserved residue(s) required for the propagation of feature annotation.</text>
</comment>
<evidence type="ECO:0000256" key="5">
    <source>
        <dbReference type="ARBA" id="ARBA00022692"/>
    </source>
</evidence>
<organism evidence="12 13">
    <name type="scientific">Lynx canadensis</name>
    <name type="common">Canada lynx</name>
    <name type="synonym">Felis canadensis</name>
    <dbReference type="NCBI Taxonomy" id="61383"/>
    <lineage>
        <taxon>Eukaryota</taxon>
        <taxon>Metazoa</taxon>
        <taxon>Chordata</taxon>
        <taxon>Craniata</taxon>
        <taxon>Vertebrata</taxon>
        <taxon>Euteleostomi</taxon>
        <taxon>Mammalia</taxon>
        <taxon>Eutheria</taxon>
        <taxon>Laurasiatheria</taxon>
        <taxon>Carnivora</taxon>
        <taxon>Feliformia</taxon>
        <taxon>Felidae</taxon>
        <taxon>Felinae</taxon>
        <taxon>Lynx</taxon>
    </lineage>
</organism>
<evidence type="ECO:0000256" key="11">
    <source>
        <dbReference type="RuleBase" id="RU364061"/>
    </source>
</evidence>
<evidence type="ECO:0000313" key="13">
    <source>
        <dbReference type="Proteomes" id="UP000472241"/>
    </source>
</evidence>
<keyword evidence="3 11" id="KW-1003">Cell membrane</keyword>
<dbReference type="GO" id="GO:0016503">
    <property type="term" value="F:pheromone receptor activity"/>
    <property type="evidence" value="ECO:0007669"/>
    <property type="project" value="InterPro"/>
</dbReference>
<protein>
    <recommendedName>
        <fullName evidence="11">Vomeronasal type-1 receptor</fullName>
    </recommendedName>
</protein>
<dbReference type="GO" id="GO:0019236">
    <property type="term" value="P:response to pheromone"/>
    <property type="evidence" value="ECO:0007669"/>
    <property type="project" value="UniProtKB-KW"/>
</dbReference>
<comment type="similarity">
    <text evidence="2 11">Belongs to the G-protein coupled receptor 1 family.</text>
</comment>
<keyword evidence="7 11" id="KW-0297">G-protein coupled receptor</keyword>
<feature type="transmembrane region" description="Helical" evidence="11">
    <location>
        <begin position="23"/>
        <end position="43"/>
    </location>
</feature>
<evidence type="ECO:0000256" key="7">
    <source>
        <dbReference type="ARBA" id="ARBA00023040"/>
    </source>
</evidence>
<dbReference type="Gene3D" id="1.20.1070.10">
    <property type="entry name" value="Rhodopsin 7-helix transmembrane proteins"/>
    <property type="match status" value="1"/>
</dbReference>
<dbReference type="Pfam" id="PF03402">
    <property type="entry name" value="V1R"/>
    <property type="match status" value="1"/>
</dbReference>
<keyword evidence="13" id="KW-1185">Reference proteome</keyword>
<comment type="subcellular location">
    <subcellularLocation>
        <location evidence="1 11">Cell membrane</location>
        <topology evidence="1 11">Multi-pass membrane protein</topology>
    </subcellularLocation>
</comment>
<evidence type="ECO:0000256" key="4">
    <source>
        <dbReference type="ARBA" id="ARBA00022507"/>
    </source>
</evidence>
<evidence type="ECO:0000256" key="3">
    <source>
        <dbReference type="ARBA" id="ARBA00022475"/>
    </source>
</evidence>
<keyword evidence="10 11" id="KW-0807">Transducer</keyword>
<evidence type="ECO:0000256" key="1">
    <source>
        <dbReference type="ARBA" id="ARBA00004651"/>
    </source>
</evidence>
<keyword evidence="5 11" id="KW-0812">Transmembrane</keyword>
<accession>A0A667IK42</accession>
<keyword evidence="4 11" id="KW-0589">Pheromone response</keyword>
<dbReference type="AlphaFoldDB" id="A0A667IK42"/>